<sequence length="156" mass="17760">MPQTHKLEQKSEPDDNKKIVVQIKEQDDSQEGVPAQQDLKVEISNVNLEEHGPNEEYDLIQLYEGEPYQRHFYPMIHYSQHASLFQYNITCSGGRGCTHGELIKRAWASSVSAGDGKPARAEELDNGMEIQDTYEEEEDGDYEGMPALMELNERDG</sequence>
<protein>
    <submittedName>
        <fullName evidence="1">Uncharacterized protein</fullName>
    </submittedName>
</protein>
<evidence type="ECO:0000313" key="1">
    <source>
        <dbReference type="EMBL" id="KAL0568544.1"/>
    </source>
</evidence>
<reference evidence="1 2" key="1">
    <citation type="submission" date="2024-02" db="EMBL/GenBank/DDBJ databases">
        <title>A draft genome for the cacao thread blight pathogen Marasmius crinis-equi.</title>
        <authorList>
            <person name="Cohen S.P."/>
            <person name="Baruah I.K."/>
            <person name="Amoako-Attah I."/>
            <person name="Bukari Y."/>
            <person name="Meinhardt L.W."/>
            <person name="Bailey B.A."/>
        </authorList>
    </citation>
    <scope>NUCLEOTIDE SEQUENCE [LARGE SCALE GENOMIC DNA]</scope>
    <source>
        <strain evidence="1 2">GH-76</strain>
    </source>
</reference>
<evidence type="ECO:0000313" key="2">
    <source>
        <dbReference type="Proteomes" id="UP001465976"/>
    </source>
</evidence>
<keyword evidence="2" id="KW-1185">Reference proteome</keyword>
<accession>A0ABR3F022</accession>
<gene>
    <name evidence="1" type="ORF">V5O48_013440</name>
</gene>
<proteinExistence type="predicted"/>
<name>A0ABR3F022_9AGAR</name>
<dbReference type="Proteomes" id="UP001465976">
    <property type="component" value="Unassembled WGS sequence"/>
</dbReference>
<comment type="caution">
    <text evidence="1">The sequence shown here is derived from an EMBL/GenBank/DDBJ whole genome shotgun (WGS) entry which is preliminary data.</text>
</comment>
<organism evidence="1 2">
    <name type="scientific">Marasmius crinis-equi</name>
    <dbReference type="NCBI Taxonomy" id="585013"/>
    <lineage>
        <taxon>Eukaryota</taxon>
        <taxon>Fungi</taxon>
        <taxon>Dikarya</taxon>
        <taxon>Basidiomycota</taxon>
        <taxon>Agaricomycotina</taxon>
        <taxon>Agaricomycetes</taxon>
        <taxon>Agaricomycetidae</taxon>
        <taxon>Agaricales</taxon>
        <taxon>Marasmiineae</taxon>
        <taxon>Marasmiaceae</taxon>
        <taxon>Marasmius</taxon>
    </lineage>
</organism>
<dbReference type="EMBL" id="JBAHYK010001314">
    <property type="protein sequence ID" value="KAL0568544.1"/>
    <property type="molecule type" value="Genomic_DNA"/>
</dbReference>